<dbReference type="InterPro" id="IPR011083">
    <property type="entry name" value="Phage_tail_collar_dom"/>
</dbReference>
<dbReference type="Proteomes" id="UP001177592">
    <property type="component" value="Chromosome"/>
</dbReference>
<gene>
    <name evidence="3" type="ORF">ArsFIN_05110</name>
    <name evidence="4" type="ORF">QE258_02025</name>
</gene>
<dbReference type="InterPro" id="IPR022225">
    <property type="entry name" value="Phage_tail_fibre_N"/>
</dbReference>
<dbReference type="AlphaFoldDB" id="A0A4P7KX07"/>
<name>A0A4P7KX07_9GAMM</name>
<dbReference type="KEGG" id="ans:ArsFIN_05110"/>
<dbReference type="Pfam" id="PF12571">
    <property type="entry name" value="Phage_tail_fib"/>
    <property type="match status" value="1"/>
</dbReference>
<proteinExistence type="predicted"/>
<dbReference type="InterPro" id="IPR051934">
    <property type="entry name" value="Phage_Tail_Fiber_Structural"/>
</dbReference>
<evidence type="ECO:0000259" key="1">
    <source>
        <dbReference type="Pfam" id="PF07484"/>
    </source>
</evidence>
<evidence type="ECO:0000313" key="4">
    <source>
        <dbReference type="EMBL" id="WGM06174.1"/>
    </source>
</evidence>
<dbReference type="GeneID" id="96875793"/>
<dbReference type="PANTHER" id="PTHR35191">
    <property type="entry name" value="PROPHAGE SIDE TAIL FIBER PROTEIN HOMOLOG STFQ-RELATED"/>
    <property type="match status" value="1"/>
</dbReference>
<evidence type="ECO:0000313" key="6">
    <source>
        <dbReference type="Proteomes" id="UP001177592"/>
    </source>
</evidence>
<reference evidence="4" key="2">
    <citation type="submission" date="2023-04" db="EMBL/GenBank/DDBJ databases">
        <title>Genome dynamics across the evolutionary transition to endosymbiosis.</title>
        <authorList>
            <person name="Siozios S."/>
            <person name="Nadal-Jimenez P."/>
            <person name="Azagi T."/>
            <person name="Sprong H."/>
            <person name="Frost C.L."/>
            <person name="Parratt S.R."/>
            <person name="Taylor G."/>
            <person name="Brettell L."/>
            <person name="Lew K.C."/>
            <person name="Croft L."/>
            <person name="King K.C."/>
            <person name="Brockhurst M.A."/>
            <person name="Hypsa V."/>
            <person name="Novakova E."/>
            <person name="Darby A.C."/>
            <person name="Hurst G.D.D."/>
        </authorList>
    </citation>
    <scope>NUCLEOTIDE SEQUENCE</scope>
    <source>
        <strain evidence="4">ANv_CAN</strain>
    </source>
</reference>
<sequence>MASVITTAFEHWKAEEAASGKPVLLDEFVFANIPNLDPNNPIDRNETLPPIHQIVHRQVVNKAGLASENAVAYSVTLGAEIGDFDFNWIGLLNKTSGTVAMITHAPPQKKLKTQNGQQGNVLIRSFLLEFKGAAEETQIKTRAETWQIDFTARLAGIDEMQRLINIDSYGEAAFFDEGFEVIRNSEQFIVKEGLGYVGGLRGQLEKKSVLNELRNTKIYADFSYQGNIVSQWRTVINITAAPTLNNYVDNSGFAHHVFAIASIDANGNVKDLRPKGALSHQSMIAFETQFKLDLTKKVDKVNISGVKGNNNDKVPSLNLFTTEVDKLQSKGDYATKTELLQGLNTKLNSAVIKQATGHSTTDVISQKVCDELFAKKNSWEKFTAGQIDIRSNGNYTSLTLIKGDGQKLGFETAPGDAYFVYRDAKNNNKAVVTIPSKKDGTLALTSDVEAINNYPVGAPIPWPQATPPNGYFVCDGNYFDKAKYPQLALAYPSGKLPLLYGEFIRGLDLGRKVDPGRTVLSNQGDAIRNITGRIGYARHGGTEPPVVNGEGVFRRDSNHNVNIANGRGDDWGSVMSFNASRVVPTANENRPRNVAFLYIVRAA</sequence>
<feature type="domain" description="Phage tail fibre protein N-terminal" evidence="2">
    <location>
        <begin position="3"/>
        <end position="158"/>
    </location>
</feature>
<organism evidence="3 5">
    <name type="scientific">Arsenophonus nasoniae</name>
    <name type="common">son-killer infecting Nasonia vitripennis</name>
    <dbReference type="NCBI Taxonomy" id="638"/>
    <lineage>
        <taxon>Bacteria</taxon>
        <taxon>Pseudomonadati</taxon>
        <taxon>Pseudomonadota</taxon>
        <taxon>Gammaproteobacteria</taxon>
        <taxon>Enterobacterales</taxon>
        <taxon>Morganellaceae</taxon>
        <taxon>Arsenophonus</taxon>
    </lineage>
</organism>
<dbReference type="EMBL" id="CP123523">
    <property type="protein sequence ID" value="WGM06174.1"/>
    <property type="molecule type" value="Genomic_DNA"/>
</dbReference>
<dbReference type="SUPFAM" id="SSF88874">
    <property type="entry name" value="Receptor-binding domain of short tail fibre protein gp12"/>
    <property type="match status" value="1"/>
</dbReference>
<dbReference type="EMBL" id="CP038613">
    <property type="protein sequence ID" value="QBY41978.1"/>
    <property type="molecule type" value="Genomic_DNA"/>
</dbReference>
<reference evidence="3 5" key="1">
    <citation type="submission" date="2019-03" db="EMBL/GenBank/DDBJ databases">
        <title>Long-read sequencing reveals hyperdense prophage content in a complex bacterial symbiont genome.</title>
        <authorList>
            <person name="Frost C.L."/>
            <person name="Siozios S."/>
            <person name="Nadal-Jimenez P."/>
            <person name="Brockhurst M.A."/>
            <person name="King K.C."/>
            <person name="Darby A.C."/>
            <person name="Hurst G.D.D."/>
        </authorList>
    </citation>
    <scope>NUCLEOTIDE SEQUENCE [LARGE SCALE GENOMIC DNA]</scope>
    <source>
        <strain evidence="3 5">FIN</strain>
    </source>
</reference>
<dbReference type="RefSeq" id="WP_051296900.1">
    <property type="nucleotide sequence ID" value="NZ_CP038613.1"/>
</dbReference>
<evidence type="ECO:0000313" key="5">
    <source>
        <dbReference type="Proteomes" id="UP000295134"/>
    </source>
</evidence>
<evidence type="ECO:0000313" key="3">
    <source>
        <dbReference type="EMBL" id="QBY41978.1"/>
    </source>
</evidence>
<dbReference type="Pfam" id="PF07484">
    <property type="entry name" value="Collar"/>
    <property type="match status" value="1"/>
</dbReference>
<evidence type="ECO:0000259" key="2">
    <source>
        <dbReference type="Pfam" id="PF12571"/>
    </source>
</evidence>
<dbReference type="InterPro" id="IPR037053">
    <property type="entry name" value="Phage_tail_collar_dom_sf"/>
</dbReference>
<dbReference type="Gene3D" id="3.90.1340.10">
    <property type="entry name" value="Phage tail collar domain"/>
    <property type="match status" value="1"/>
</dbReference>
<accession>A0A4P7KX07</accession>
<keyword evidence="6" id="KW-1185">Reference proteome</keyword>
<feature type="domain" description="Phage tail collar" evidence="1">
    <location>
        <begin position="457"/>
        <end position="504"/>
    </location>
</feature>
<dbReference type="PANTHER" id="PTHR35191:SF1">
    <property type="entry name" value="PROPHAGE SIDE TAIL FIBER PROTEIN HOMOLOG STFQ-RELATED"/>
    <property type="match status" value="1"/>
</dbReference>
<dbReference type="Proteomes" id="UP000295134">
    <property type="component" value="Chromosome"/>
</dbReference>
<protein>
    <submittedName>
        <fullName evidence="4">Phage tail protein</fullName>
    </submittedName>
    <submittedName>
        <fullName evidence="3">Phage tail-collar fiber protein</fullName>
    </submittedName>
</protein>